<reference evidence="1" key="1">
    <citation type="submission" date="2023-05" db="EMBL/GenBank/DDBJ databases">
        <title>Nepenthes gracilis genome sequencing.</title>
        <authorList>
            <person name="Fukushima K."/>
        </authorList>
    </citation>
    <scope>NUCLEOTIDE SEQUENCE</scope>
    <source>
        <strain evidence="1">SING2019-196</strain>
    </source>
</reference>
<organism evidence="1 2">
    <name type="scientific">Nepenthes gracilis</name>
    <name type="common">Slender pitcher plant</name>
    <dbReference type="NCBI Taxonomy" id="150966"/>
    <lineage>
        <taxon>Eukaryota</taxon>
        <taxon>Viridiplantae</taxon>
        <taxon>Streptophyta</taxon>
        <taxon>Embryophyta</taxon>
        <taxon>Tracheophyta</taxon>
        <taxon>Spermatophyta</taxon>
        <taxon>Magnoliopsida</taxon>
        <taxon>eudicotyledons</taxon>
        <taxon>Gunneridae</taxon>
        <taxon>Pentapetalae</taxon>
        <taxon>Caryophyllales</taxon>
        <taxon>Nepenthaceae</taxon>
        <taxon>Nepenthes</taxon>
    </lineage>
</organism>
<dbReference type="Proteomes" id="UP001279734">
    <property type="component" value="Unassembled WGS sequence"/>
</dbReference>
<sequence length="74" mass="8259">MVLAAIIGFFEASARARWSFKFLLQYGQPHGKSEAIAFLLRRCTMPLGDSLGCGLDLGDLDMLTWIILVTWLLV</sequence>
<comment type="caution">
    <text evidence="1">The sequence shown here is derived from an EMBL/GenBank/DDBJ whole genome shotgun (WGS) entry which is preliminary data.</text>
</comment>
<accession>A0AAD3TIN2</accession>
<dbReference type="EMBL" id="BSYO01000036">
    <property type="protein sequence ID" value="GMH29507.1"/>
    <property type="molecule type" value="Genomic_DNA"/>
</dbReference>
<dbReference type="AlphaFoldDB" id="A0AAD3TIN2"/>
<gene>
    <name evidence="1" type="ORF">Nepgr_031350</name>
</gene>
<evidence type="ECO:0000313" key="2">
    <source>
        <dbReference type="Proteomes" id="UP001279734"/>
    </source>
</evidence>
<keyword evidence="2" id="KW-1185">Reference proteome</keyword>
<evidence type="ECO:0000313" key="1">
    <source>
        <dbReference type="EMBL" id="GMH29507.1"/>
    </source>
</evidence>
<proteinExistence type="predicted"/>
<protein>
    <submittedName>
        <fullName evidence="1">Uncharacterized protein</fullName>
    </submittedName>
</protein>
<name>A0AAD3TIN2_NEPGR</name>